<dbReference type="AlphaFoldDB" id="A0A8H6RNS8"/>
<comment type="caution">
    <text evidence="2">The sequence shown here is derived from an EMBL/GenBank/DDBJ whole genome shotgun (WGS) entry which is preliminary data.</text>
</comment>
<reference evidence="2" key="1">
    <citation type="submission" date="2020-04" db="EMBL/GenBank/DDBJ databases">
        <title>Draft genome resource of the tomato pathogen Pseudocercospora fuligena.</title>
        <authorList>
            <person name="Zaccaron A."/>
        </authorList>
    </citation>
    <scope>NUCLEOTIDE SEQUENCE</scope>
    <source>
        <strain evidence="2">PF001</strain>
    </source>
</reference>
<keyword evidence="3" id="KW-1185">Reference proteome</keyword>
<feature type="signal peptide" evidence="1">
    <location>
        <begin position="1"/>
        <end position="16"/>
    </location>
</feature>
<evidence type="ECO:0000313" key="3">
    <source>
        <dbReference type="Proteomes" id="UP000660729"/>
    </source>
</evidence>
<keyword evidence="1" id="KW-0732">Signal</keyword>
<accession>A0A8H6RNS8</accession>
<evidence type="ECO:0000313" key="2">
    <source>
        <dbReference type="EMBL" id="KAF7194799.1"/>
    </source>
</evidence>
<proteinExistence type="predicted"/>
<evidence type="ECO:0008006" key="4">
    <source>
        <dbReference type="Google" id="ProtNLM"/>
    </source>
</evidence>
<organism evidence="2 3">
    <name type="scientific">Pseudocercospora fuligena</name>
    <dbReference type="NCBI Taxonomy" id="685502"/>
    <lineage>
        <taxon>Eukaryota</taxon>
        <taxon>Fungi</taxon>
        <taxon>Dikarya</taxon>
        <taxon>Ascomycota</taxon>
        <taxon>Pezizomycotina</taxon>
        <taxon>Dothideomycetes</taxon>
        <taxon>Dothideomycetidae</taxon>
        <taxon>Mycosphaerellales</taxon>
        <taxon>Mycosphaerellaceae</taxon>
        <taxon>Pseudocercospora</taxon>
    </lineage>
</organism>
<protein>
    <recommendedName>
        <fullName evidence="4">Outer membrane protein beta-barrel domain-containing protein</fullName>
    </recommendedName>
</protein>
<dbReference type="Proteomes" id="UP000660729">
    <property type="component" value="Unassembled WGS sequence"/>
</dbReference>
<feature type="non-terminal residue" evidence="2">
    <location>
        <position position="1"/>
    </location>
</feature>
<feature type="chain" id="PRO_5034485947" description="Outer membrane protein beta-barrel domain-containing protein" evidence="1">
    <location>
        <begin position="17"/>
        <end position="126"/>
    </location>
</feature>
<evidence type="ECO:0000256" key="1">
    <source>
        <dbReference type="SAM" id="SignalP"/>
    </source>
</evidence>
<dbReference type="OrthoDB" id="3648350at2759"/>
<sequence>MFVLLLSLIAATAISATEIPYKSFSNVTIVALGKSKNETGGEGHVAAAGILPPFGSIGVGCGVNWNTEKEGYGAFGLGGGYSITNETMSIGAGIGINPSNSSADFNFMGSTNGTFELRFKSTEDFA</sequence>
<dbReference type="EMBL" id="JABCIY010000053">
    <property type="protein sequence ID" value="KAF7194799.1"/>
    <property type="molecule type" value="Genomic_DNA"/>
</dbReference>
<name>A0A8H6RNS8_9PEZI</name>
<gene>
    <name evidence="2" type="ORF">HII31_03866</name>
</gene>